<protein>
    <submittedName>
        <fullName evidence="3">Uncharacterized protein</fullName>
    </submittedName>
</protein>
<evidence type="ECO:0000313" key="3">
    <source>
        <dbReference type="EMBL" id="KAF9762495.1"/>
    </source>
</evidence>
<keyword evidence="4" id="KW-1185">Reference proteome</keyword>
<accession>A0A9P6KYL6</accession>
<keyword evidence="1" id="KW-0175">Coiled coil</keyword>
<gene>
    <name evidence="3" type="ORF">NGRA_1962</name>
</gene>
<organism evidence="3 4">
    <name type="scientific">Nosema granulosis</name>
    <dbReference type="NCBI Taxonomy" id="83296"/>
    <lineage>
        <taxon>Eukaryota</taxon>
        <taxon>Fungi</taxon>
        <taxon>Fungi incertae sedis</taxon>
        <taxon>Microsporidia</taxon>
        <taxon>Nosematidae</taxon>
        <taxon>Nosema</taxon>
    </lineage>
</organism>
<feature type="coiled-coil region" evidence="1">
    <location>
        <begin position="28"/>
        <end position="94"/>
    </location>
</feature>
<reference evidence="3 4" key="1">
    <citation type="journal article" date="2020" name="Genome Biol. Evol.">
        <title>Comparative genomics of strictly vertically transmitted, feminizing microsporidia endosymbionts of amphipod crustaceans.</title>
        <authorList>
            <person name="Cormier A."/>
            <person name="Chebbi M.A."/>
            <person name="Giraud I."/>
            <person name="Wattier R."/>
            <person name="Teixeira M."/>
            <person name="Gilbert C."/>
            <person name="Rigaud T."/>
            <person name="Cordaux R."/>
        </authorList>
    </citation>
    <scope>NUCLEOTIDE SEQUENCE [LARGE SCALE GENOMIC DNA]</scope>
    <source>
        <strain evidence="3 4">Ou3-Ou53</strain>
    </source>
</reference>
<dbReference type="EMBL" id="SBJO01000160">
    <property type="protein sequence ID" value="KAF9762495.1"/>
    <property type="molecule type" value="Genomic_DNA"/>
</dbReference>
<dbReference type="Proteomes" id="UP000740883">
    <property type="component" value="Unassembled WGS sequence"/>
</dbReference>
<evidence type="ECO:0000256" key="1">
    <source>
        <dbReference type="SAM" id="Coils"/>
    </source>
</evidence>
<feature type="compositionally biased region" description="Polar residues" evidence="2">
    <location>
        <begin position="1"/>
        <end position="13"/>
    </location>
</feature>
<dbReference type="AlphaFoldDB" id="A0A9P6KYL6"/>
<dbReference type="OrthoDB" id="2193238at2759"/>
<evidence type="ECO:0000256" key="2">
    <source>
        <dbReference type="SAM" id="MobiDB-lite"/>
    </source>
</evidence>
<name>A0A9P6KYL6_9MICR</name>
<comment type="caution">
    <text evidence="3">The sequence shown here is derived from an EMBL/GenBank/DDBJ whole genome shotgun (WGS) entry which is preliminary data.</text>
</comment>
<feature type="region of interest" description="Disordered" evidence="2">
    <location>
        <begin position="1"/>
        <end position="21"/>
    </location>
</feature>
<proteinExistence type="predicted"/>
<sequence length="306" mass="36775">MSKYTSSTTQNNEQTRKLFREDKQSDEILSLQKENLKLKGEVSILRQNMLSLEKQNYELKDEKSRSIRADFNSNDRLKKEVNMLQLQNRINENKMMAFKRKKIELSMDIKWALQQSDTDINFQLYPFEYKRLKFFKDYFYNDFCQFCTKSVIEELRRMLKNYKDFIDFFVLFSCKIDVFREFFVYLFINEHYIDKKIGIFEDVPLEWILGTSDDSNISNIRNFISKNANKMVHFLYKVADERPFILNIILDKSTFTGIIKTRTHTAKTFLDLICQKGGLGFVDHTNFHYLSESNLRDLYKEEKDQI</sequence>
<evidence type="ECO:0000313" key="4">
    <source>
        <dbReference type="Proteomes" id="UP000740883"/>
    </source>
</evidence>